<protein>
    <submittedName>
        <fullName evidence="1">Uncharacterized protein</fullName>
    </submittedName>
</protein>
<dbReference type="Proteomes" id="UP001234989">
    <property type="component" value="Chromosome 10"/>
</dbReference>
<organism evidence="1 2">
    <name type="scientific">Solanum verrucosum</name>
    <dbReference type="NCBI Taxonomy" id="315347"/>
    <lineage>
        <taxon>Eukaryota</taxon>
        <taxon>Viridiplantae</taxon>
        <taxon>Streptophyta</taxon>
        <taxon>Embryophyta</taxon>
        <taxon>Tracheophyta</taxon>
        <taxon>Spermatophyta</taxon>
        <taxon>Magnoliopsida</taxon>
        <taxon>eudicotyledons</taxon>
        <taxon>Gunneridae</taxon>
        <taxon>Pentapetalae</taxon>
        <taxon>asterids</taxon>
        <taxon>lamiids</taxon>
        <taxon>Solanales</taxon>
        <taxon>Solanaceae</taxon>
        <taxon>Solanoideae</taxon>
        <taxon>Solaneae</taxon>
        <taxon>Solanum</taxon>
    </lineage>
</organism>
<dbReference type="AlphaFoldDB" id="A0AAF0ZSM3"/>
<dbReference type="EMBL" id="CP133621">
    <property type="protein sequence ID" value="WMV50732.1"/>
    <property type="molecule type" value="Genomic_DNA"/>
</dbReference>
<evidence type="ECO:0000313" key="2">
    <source>
        <dbReference type="Proteomes" id="UP001234989"/>
    </source>
</evidence>
<keyword evidence="2" id="KW-1185">Reference proteome</keyword>
<evidence type="ECO:0000313" key="1">
    <source>
        <dbReference type="EMBL" id="WMV50732.1"/>
    </source>
</evidence>
<sequence length="52" mass="6027">MESLDTRVACIYRQLGSSVQILFQKPIILDMHLTLERRRCIRTFDISIGGMT</sequence>
<reference evidence="1" key="1">
    <citation type="submission" date="2023-08" db="EMBL/GenBank/DDBJ databases">
        <title>A de novo genome assembly of Solanum verrucosum Schlechtendal, a Mexican diploid species geographically isolated from the other diploid A-genome species in potato relatives.</title>
        <authorList>
            <person name="Hosaka K."/>
        </authorList>
    </citation>
    <scope>NUCLEOTIDE SEQUENCE</scope>
    <source>
        <tissue evidence="1">Young leaves</tissue>
    </source>
</reference>
<proteinExistence type="predicted"/>
<accession>A0AAF0ZSM3</accession>
<gene>
    <name evidence="1" type="ORF">MTR67_044117</name>
</gene>
<name>A0AAF0ZSM3_SOLVR</name>